<evidence type="ECO:0000313" key="2">
    <source>
        <dbReference type="Proteomes" id="UP000561459"/>
    </source>
</evidence>
<protein>
    <submittedName>
        <fullName evidence="1">Uncharacterized protein</fullName>
    </submittedName>
</protein>
<keyword evidence="2" id="KW-1185">Reference proteome</keyword>
<gene>
    <name evidence="1" type="ORF">GGR39_003009</name>
</gene>
<dbReference type="AlphaFoldDB" id="A0A7W6C0N6"/>
<evidence type="ECO:0000313" key="1">
    <source>
        <dbReference type="EMBL" id="MBB3941333.1"/>
    </source>
</evidence>
<dbReference type="EMBL" id="JACIDY010000008">
    <property type="protein sequence ID" value="MBB3941333.1"/>
    <property type="molecule type" value="Genomic_DNA"/>
</dbReference>
<accession>A0A7W6C0N6</accession>
<organism evidence="1 2">
    <name type="scientific">Novosphingobium fluoreni</name>
    <dbReference type="NCBI Taxonomy" id="1391222"/>
    <lineage>
        <taxon>Bacteria</taxon>
        <taxon>Pseudomonadati</taxon>
        <taxon>Pseudomonadota</taxon>
        <taxon>Alphaproteobacteria</taxon>
        <taxon>Sphingomonadales</taxon>
        <taxon>Sphingomonadaceae</taxon>
        <taxon>Novosphingobium</taxon>
    </lineage>
</organism>
<reference evidence="1 2" key="1">
    <citation type="submission" date="2020-08" db="EMBL/GenBank/DDBJ databases">
        <title>Genomic Encyclopedia of Type Strains, Phase IV (KMG-IV): sequencing the most valuable type-strain genomes for metagenomic binning, comparative biology and taxonomic classification.</title>
        <authorList>
            <person name="Goeker M."/>
        </authorList>
    </citation>
    <scope>NUCLEOTIDE SEQUENCE [LARGE SCALE GENOMIC DNA]</scope>
    <source>
        <strain evidence="1 2">DSM 27568</strain>
    </source>
</reference>
<dbReference type="RefSeq" id="WP_183618068.1">
    <property type="nucleotide sequence ID" value="NZ_JACIDY010000008.1"/>
</dbReference>
<dbReference type="Proteomes" id="UP000561459">
    <property type="component" value="Unassembled WGS sequence"/>
</dbReference>
<sequence>MTKSPVAIVPPDVSIRNEAGEVLLFSWPEFVKAICEGSSCFVCGRPRAGNTFNDEHIVPNWVLHAFALHKKAITLPNGRQTVYGNYTIPCCADCNTEMAREFEDVISPLVRAGGDAVQNHVAGGGGQHLFTWMALIFLKLHLNDRRLRKHRNFNDGDDPISVDYTWEHMHHLHAVARAFHIGATVMPEATGSLYVFPIDAGERDFDLLTITDAQTLYLQLGRTGIIAVFDDAHAATTRVMWIIEKINGPVSSFQARELAVHFAMANLDLVNRPRFWTQVSADRKDVLIGGATGPEPLFRQYDQALFGHLMTVAFPVLPEVAGLDRDQAAARLASGDMNFLLDDKLEFVSGHARKSGFKADKGS</sequence>
<comment type="caution">
    <text evidence="1">The sequence shown here is derived from an EMBL/GenBank/DDBJ whole genome shotgun (WGS) entry which is preliminary data.</text>
</comment>
<proteinExistence type="predicted"/>
<name>A0A7W6C0N6_9SPHN</name>